<organism evidence="1 2">
    <name type="scientific">Nephila pilipes</name>
    <name type="common">Giant wood spider</name>
    <name type="synonym">Nephila maculata</name>
    <dbReference type="NCBI Taxonomy" id="299642"/>
    <lineage>
        <taxon>Eukaryota</taxon>
        <taxon>Metazoa</taxon>
        <taxon>Ecdysozoa</taxon>
        <taxon>Arthropoda</taxon>
        <taxon>Chelicerata</taxon>
        <taxon>Arachnida</taxon>
        <taxon>Araneae</taxon>
        <taxon>Araneomorphae</taxon>
        <taxon>Entelegynae</taxon>
        <taxon>Araneoidea</taxon>
        <taxon>Nephilidae</taxon>
        <taxon>Nephila</taxon>
    </lineage>
</organism>
<feature type="non-terminal residue" evidence="1">
    <location>
        <position position="1"/>
    </location>
</feature>
<dbReference type="AlphaFoldDB" id="A0A8X6U8J8"/>
<sequence length="31" mass="3682">KVLVFRIPLRKEQNLQDDRGGVDVQQHSRSY</sequence>
<evidence type="ECO:0000313" key="2">
    <source>
        <dbReference type="Proteomes" id="UP000887013"/>
    </source>
</evidence>
<proteinExistence type="predicted"/>
<gene>
    <name evidence="1" type="ORF">NPIL_219821</name>
</gene>
<evidence type="ECO:0000313" key="1">
    <source>
        <dbReference type="EMBL" id="GFT92155.1"/>
    </source>
</evidence>
<accession>A0A8X6U8J8</accession>
<comment type="caution">
    <text evidence="1">The sequence shown here is derived from an EMBL/GenBank/DDBJ whole genome shotgun (WGS) entry which is preliminary data.</text>
</comment>
<dbReference type="EMBL" id="BMAW01074411">
    <property type="protein sequence ID" value="GFT92155.1"/>
    <property type="molecule type" value="Genomic_DNA"/>
</dbReference>
<dbReference type="Proteomes" id="UP000887013">
    <property type="component" value="Unassembled WGS sequence"/>
</dbReference>
<name>A0A8X6U8J8_NEPPI</name>
<reference evidence="1" key="1">
    <citation type="submission" date="2020-08" db="EMBL/GenBank/DDBJ databases">
        <title>Multicomponent nature underlies the extraordinary mechanical properties of spider dragline silk.</title>
        <authorList>
            <person name="Kono N."/>
            <person name="Nakamura H."/>
            <person name="Mori M."/>
            <person name="Yoshida Y."/>
            <person name="Ohtoshi R."/>
            <person name="Malay A.D."/>
            <person name="Moran D.A.P."/>
            <person name="Tomita M."/>
            <person name="Numata K."/>
            <person name="Arakawa K."/>
        </authorList>
    </citation>
    <scope>NUCLEOTIDE SEQUENCE</scope>
</reference>
<keyword evidence="2" id="KW-1185">Reference proteome</keyword>
<protein>
    <submittedName>
        <fullName evidence="1">Uncharacterized protein</fullName>
    </submittedName>
</protein>